<feature type="binding site" evidence="11">
    <location>
        <begin position="11"/>
        <end position="16"/>
    </location>
    <ligand>
        <name>substrate</name>
    </ligand>
</feature>
<dbReference type="Proteomes" id="UP000190868">
    <property type="component" value="Chromosome"/>
</dbReference>
<evidence type="ECO:0000256" key="2">
    <source>
        <dbReference type="ARBA" id="ARBA00003213"/>
    </source>
</evidence>
<proteinExistence type="inferred from homology"/>
<evidence type="ECO:0000256" key="9">
    <source>
        <dbReference type="ARBA" id="ARBA00022842"/>
    </source>
</evidence>
<feature type="region of interest" description="Interaction with substrate tRNA" evidence="11">
    <location>
        <begin position="34"/>
        <end position="37"/>
    </location>
</feature>
<dbReference type="Pfam" id="PF01715">
    <property type="entry name" value="IPPT"/>
    <property type="match status" value="1"/>
</dbReference>
<evidence type="ECO:0000256" key="8">
    <source>
        <dbReference type="ARBA" id="ARBA00022840"/>
    </source>
</evidence>
<dbReference type="GO" id="GO:0052381">
    <property type="term" value="F:tRNA dimethylallyltransferase activity"/>
    <property type="evidence" value="ECO:0007669"/>
    <property type="project" value="UniProtKB-UniRule"/>
</dbReference>
<dbReference type="InterPro" id="IPR018022">
    <property type="entry name" value="IPT"/>
</dbReference>
<keyword evidence="6 11" id="KW-0819">tRNA processing</keyword>
<dbReference type="InterPro" id="IPR027417">
    <property type="entry name" value="P-loop_NTPase"/>
</dbReference>
<keyword evidence="8 11" id="KW-0067">ATP-binding</keyword>
<dbReference type="Gene3D" id="1.10.287.890">
    <property type="entry name" value="Crystal structure of tRNA isopentenylpyrophosphate transferase (bh2366) domain"/>
    <property type="match status" value="1"/>
</dbReference>
<dbReference type="AlphaFoldDB" id="A0A1S6U7N7"/>
<evidence type="ECO:0000256" key="5">
    <source>
        <dbReference type="ARBA" id="ARBA00022679"/>
    </source>
</evidence>
<dbReference type="NCBIfam" id="TIGR00174">
    <property type="entry name" value="miaA"/>
    <property type="match status" value="1"/>
</dbReference>
<dbReference type="Gene3D" id="3.40.50.300">
    <property type="entry name" value="P-loop containing nucleotide triphosphate hydrolases"/>
    <property type="match status" value="1"/>
</dbReference>
<evidence type="ECO:0000256" key="11">
    <source>
        <dbReference type="HAMAP-Rule" id="MF_00185"/>
    </source>
</evidence>
<dbReference type="HAMAP" id="MF_00185">
    <property type="entry name" value="IPP_trans"/>
    <property type="match status" value="1"/>
</dbReference>
<dbReference type="SUPFAM" id="SSF52540">
    <property type="entry name" value="P-loop containing nucleoside triphosphate hydrolases"/>
    <property type="match status" value="1"/>
</dbReference>
<evidence type="ECO:0000256" key="12">
    <source>
        <dbReference type="RuleBase" id="RU003783"/>
    </source>
</evidence>
<dbReference type="GO" id="GO:0005524">
    <property type="term" value="F:ATP binding"/>
    <property type="evidence" value="ECO:0007669"/>
    <property type="project" value="UniProtKB-UniRule"/>
</dbReference>
<dbReference type="RefSeq" id="WP_078424536.1">
    <property type="nucleotide sequence ID" value="NZ_CP017258.1"/>
</dbReference>
<organism evidence="15 16">
    <name type="scientific">Campylobacter pinnipediorum subsp. caledonicus</name>
    <dbReference type="NCBI Taxonomy" id="1874362"/>
    <lineage>
        <taxon>Bacteria</taxon>
        <taxon>Pseudomonadati</taxon>
        <taxon>Campylobacterota</taxon>
        <taxon>Epsilonproteobacteria</taxon>
        <taxon>Campylobacterales</taxon>
        <taxon>Campylobacteraceae</taxon>
        <taxon>Campylobacter</taxon>
    </lineage>
</organism>
<dbReference type="PANTHER" id="PTHR11088:SF60">
    <property type="entry name" value="TRNA DIMETHYLALLYLTRANSFERASE"/>
    <property type="match status" value="1"/>
</dbReference>
<keyword evidence="5 11" id="KW-0808">Transferase</keyword>
<comment type="catalytic activity">
    <reaction evidence="10 11 12">
        <text>adenosine(37) in tRNA + dimethylallyl diphosphate = N(6)-dimethylallyladenosine(37) in tRNA + diphosphate</text>
        <dbReference type="Rhea" id="RHEA:26482"/>
        <dbReference type="Rhea" id="RHEA-COMP:10162"/>
        <dbReference type="Rhea" id="RHEA-COMP:10375"/>
        <dbReference type="ChEBI" id="CHEBI:33019"/>
        <dbReference type="ChEBI" id="CHEBI:57623"/>
        <dbReference type="ChEBI" id="CHEBI:74411"/>
        <dbReference type="ChEBI" id="CHEBI:74415"/>
        <dbReference type="EC" id="2.5.1.75"/>
    </reaction>
</comment>
<evidence type="ECO:0000256" key="3">
    <source>
        <dbReference type="ARBA" id="ARBA00005842"/>
    </source>
</evidence>
<sequence length="292" mass="33937">MFKQICIIGTTASGKTDLAIQVATKFDCVILSLDSLCVYKLIDIASAKPTKQELELVKHFGINEIFPNEHFSAGKFFEIYKKAKDFCIKEQKPLLITGGSGFYLKSMLDGLSPDVPKCDIEISKDEIYKLAQSIDADFVQKFSKNDSYRLEKWYQIYKFSNDIPTKWLKENTTKPIIKDIDIFEIFWEREDIRQRIKIRTKKMIENGLIDEAKFLFDKFDSDLKPLKSIGLKECNLYLNNEINIDELENLIFIHTSQLAKRQKTFNRSAFLNRISGNFDFIKDKVCKKLSNN</sequence>
<evidence type="ECO:0000256" key="10">
    <source>
        <dbReference type="ARBA" id="ARBA00049563"/>
    </source>
</evidence>
<evidence type="ECO:0000313" key="15">
    <source>
        <dbReference type="EMBL" id="AQW87756.1"/>
    </source>
</evidence>
<dbReference type="EMBL" id="CP017258">
    <property type="protein sequence ID" value="AQW87756.1"/>
    <property type="molecule type" value="Genomic_DNA"/>
</dbReference>
<dbReference type="InterPro" id="IPR039657">
    <property type="entry name" value="Dimethylallyltransferase"/>
</dbReference>
<keyword evidence="9 11" id="KW-0460">Magnesium</keyword>
<evidence type="ECO:0000256" key="7">
    <source>
        <dbReference type="ARBA" id="ARBA00022741"/>
    </source>
</evidence>
<accession>A0A1S6U7N7</accession>
<name>A0A1S6U7N7_9BACT</name>
<evidence type="ECO:0000256" key="1">
    <source>
        <dbReference type="ARBA" id="ARBA00001946"/>
    </source>
</evidence>
<feature type="site" description="Interaction with substrate tRNA" evidence="11">
    <location>
        <position position="100"/>
    </location>
</feature>
<dbReference type="EC" id="2.5.1.75" evidence="11"/>
<dbReference type="PANTHER" id="PTHR11088">
    <property type="entry name" value="TRNA DIMETHYLALLYLTRANSFERASE"/>
    <property type="match status" value="1"/>
</dbReference>
<gene>
    <name evidence="11 15" type="primary">miaA</name>
    <name evidence="15" type="ORF">CPIN18021_0948</name>
</gene>
<protein>
    <recommendedName>
        <fullName evidence="11">tRNA dimethylallyltransferase</fullName>
        <ecNumber evidence="11">2.5.1.75</ecNumber>
    </recommendedName>
    <alternativeName>
        <fullName evidence="11">Dimethylallyl diphosphate:tRNA dimethylallyltransferase</fullName>
        <shortName evidence="11">DMAPP:tRNA dimethylallyltransferase</shortName>
        <shortName evidence="11">DMATase</shortName>
    </alternativeName>
    <alternativeName>
        <fullName evidence="11">Isopentenyl-diphosphate:tRNA isopentenyltransferase</fullName>
        <shortName evidence="11">IPP transferase</shortName>
        <shortName evidence="11">IPPT</shortName>
        <shortName evidence="11">IPTase</shortName>
    </alternativeName>
</protein>
<evidence type="ECO:0000313" key="16">
    <source>
        <dbReference type="Proteomes" id="UP000190868"/>
    </source>
</evidence>
<dbReference type="GO" id="GO:0006400">
    <property type="term" value="P:tRNA modification"/>
    <property type="evidence" value="ECO:0007669"/>
    <property type="project" value="TreeGrafter"/>
</dbReference>
<comment type="subunit">
    <text evidence="4 11">Monomer.</text>
</comment>
<comment type="similarity">
    <text evidence="3 11 14">Belongs to the IPP transferase family.</text>
</comment>
<comment type="cofactor">
    <cofactor evidence="1 11">
        <name>Mg(2+)</name>
        <dbReference type="ChEBI" id="CHEBI:18420"/>
    </cofactor>
</comment>
<evidence type="ECO:0000256" key="6">
    <source>
        <dbReference type="ARBA" id="ARBA00022694"/>
    </source>
</evidence>
<evidence type="ECO:0000256" key="4">
    <source>
        <dbReference type="ARBA" id="ARBA00011245"/>
    </source>
</evidence>
<keyword evidence="16" id="KW-1185">Reference proteome</keyword>
<evidence type="ECO:0000256" key="14">
    <source>
        <dbReference type="RuleBase" id="RU003785"/>
    </source>
</evidence>
<comment type="function">
    <text evidence="2 11 13">Catalyzes the transfer of a dimethylallyl group onto the adenine at position 37 in tRNAs that read codons beginning with uridine, leading to the formation of N6-(dimethylallyl)adenosine (i(6)A).</text>
</comment>
<feature type="binding site" evidence="11">
    <location>
        <begin position="9"/>
        <end position="16"/>
    </location>
    <ligand>
        <name>ATP</name>
        <dbReference type="ChEBI" id="CHEBI:30616"/>
    </ligand>
</feature>
<keyword evidence="7 11" id="KW-0547">Nucleotide-binding</keyword>
<comment type="caution">
    <text evidence="11">Lacks conserved residue(s) required for the propagation of feature annotation.</text>
</comment>
<reference evidence="16" key="1">
    <citation type="submission" date="2016-09" db="EMBL/GenBank/DDBJ databases">
        <title>Comparative genomics of the Campylobacter concisus group.</title>
        <authorList>
            <person name="Miller W.G."/>
            <person name="Yee E."/>
            <person name="Chapman M.H."/>
            <person name="Huynh S."/>
            <person name="Bono J.L."/>
            <person name="On S.L.W."/>
            <person name="StLeger J."/>
            <person name="Foster G."/>
            <person name="Parker C.T."/>
        </authorList>
    </citation>
    <scope>NUCLEOTIDE SEQUENCE [LARGE SCALE GENOMIC DNA]</scope>
    <source>
        <strain evidence="16">RM18021</strain>
    </source>
</reference>
<evidence type="ECO:0000256" key="13">
    <source>
        <dbReference type="RuleBase" id="RU003784"/>
    </source>
</evidence>